<feature type="compositionally biased region" description="Polar residues" evidence="1">
    <location>
        <begin position="37"/>
        <end position="51"/>
    </location>
</feature>
<name>A0A284S3A0_ARMOS</name>
<sequence length="109" mass="11173">MAQPADTPSHAGSWVYASPYRIVSISPSHTAPGPSPALSTSPEARTSSSPPTAHRAAALSHHVPAHMPSTLQAAPSLLEGVVPSSPPPLASPLHVKPTLLDHEEVVSLS</sequence>
<keyword evidence="3" id="KW-1185">Reference proteome</keyword>
<dbReference type="EMBL" id="FUEG01000029">
    <property type="protein sequence ID" value="SJL15459.1"/>
    <property type="molecule type" value="Genomic_DNA"/>
</dbReference>
<evidence type="ECO:0000256" key="1">
    <source>
        <dbReference type="SAM" id="MobiDB-lite"/>
    </source>
</evidence>
<dbReference type="OrthoDB" id="10557388at2759"/>
<accession>A0A284S3A0</accession>
<evidence type="ECO:0000313" key="3">
    <source>
        <dbReference type="Proteomes" id="UP000219338"/>
    </source>
</evidence>
<dbReference type="Proteomes" id="UP000219338">
    <property type="component" value="Unassembled WGS sequence"/>
</dbReference>
<evidence type="ECO:0000313" key="2">
    <source>
        <dbReference type="EMBL" id="SJL15459.1"/>
    </source>
</evidence>
<reference evidence="3" key="1">
    <citation type="journal article" date="2017" name="Nat. Ecol. Evol.">
        <title>Genome expansion and lineage-specific genetic innovations in the forest pathogenic fungi Armillaria.</title>
        <authorList>
            <person name="Sipos G."/>
            <person name="Prasanna A.N."/>
            <person name="Walter M.C."/>
            <person name="O'Connor E."/>
            <person name="Balint B."/>
            <person name="Krizsan K."/>
            <person name="Kiss B."/>
            <person name="Hess J."/>
            <person name="Varga T."/>
            <person name="Slot J."/>
            <person name="Riley R."/>
            <person name="Boka B."/>
            <person name="Rigling D."/>
            <person name="Barry K."/>
            <person name="Lee J."/>
            <person name="Mihaltcheva S."/>
            <person name="LaButti K."/>
            <person name="Lipzen A."/>
            <person name="Waldron R."/>
            <person name="Moloney N.M."/>
            <person name="Sperisen C."/>
            <person name="Kredics L."/>
            <person name="Vagvoelgyi C."/>
            <person name="Patrignani A."/>
            <person name="Fitzpatrick D."/>
            <person name="Nagy I."/>
            <person name="Doyle S."/>
            <person name="Anderson J.B."/>
            <person name="Grigoriev I.V."/>
            <person name="Gueldener U."/>
            <person name="Muensterkoetter M."/>
            <person name="Nagy L.G."/>
        </authorList>
    </citation>
    <scope>NUCLEOTIDE SEQUENCE [LARGE SCALE GENOMIC DNA]</scope>
    <source>
        <strain evidence="3">C18/9</strain>
    </source>
</reference>
<organism evidence="2 3">
    <name type="scientific">Armillaria ostoyae</name>
    <name type="common">Armillaria root rot fungus</name>
    <dbReference type="NCBI Taxonomy" id="47428"/>
    <lineage>
        <taxon>Eukaryota</taxon>
        <taxon>Fungi</taxon>
        <taxon>Dikarya</taxon>
        <taxon>Basidiomycota</taxon>
        <taxon>Agaricomycotina</taxon>
        <taxon>Agaricomycetes</taxon>
        <taxon>Agaricomycetidae</taxon>
        <taxon>Agaricales</taxon>
        <taxon>Marasmiineae</taxon>
        <taxon>Physalacriaceae</taxon>
        <taxon>Armillaria</taxon>
    </lineage>
</organism>
<gene>
    <name evidence="2" type="ORF">ARMOST_18957</name>
</gene>
<proteinExistence type="predicted"/>
<dbReference type="AlphaFoldDB" id="A0A284S3A0"/>
<dbReference type="STRING" id="47428.A0A284S3A0"/>
<feature type="region of interest" description="Disordered" evidence="1">
    <location>
        <begin position="25"/>
        <end position="59"/>
    </location>
</feature>
<protein>
    <submittedName>
        <fullName evidence="2">Uncharacterized protein</fullName>
    </submittedName>
</protein>